<dbReference type="AlphaFoldDB" id="A0A6C0JNI6"/>
<evidence type="ECO:0000313" key="1">
    <source>
        <dbReference type="EMBL" id="QHU05438.1"/>
    </source>
</evidence>
<reference evidence="1" key="1">
    <citation type="journal article" date="2020" name="Nature">
        <title>Giant virus diversity and host interactions through global metagenomics.</title>
        <authorList>
            <person name="Schulz F."/>
            <person name="Roux S."/>
            <person name="Paez-Espino D."/>
            <person name="Jungbluth S."/>
            <person name="Walsh D.A."/>
            <person name="Denef V.J."/>
            <person name="McMahon K.D."/>
            <person name="Konstantinidis K.T."/>
            <person name="Eloe-Fadrosh E.A."/>
            <person name="Kyrpides N.C."/>
            <person name="Woyke T."/>
        </authorList>
    </citation>
    <scope>NUCLEOTIDE SEQUENCE</scope>
    <source>
        <strain evidence="1">GVMAG-M-3300027734-16</strain>
    </source>
</reference>
<accession>A0A6C0JNI6</accession>
<sequence>MSTPQELATAFMAEQRKQEEEAKRAWAYVKDALNKIEVPDQDDLKETGRTPDVRVWEYLTHCRSLYDLNQGVPPGGYTTFRAFDIFKCQDWARTEALFREPYEMVKSDLLYIKAPVMSFEEYVYITSKALNFREYCYKQFRTNGDKPPDGGYTPFEVFT</sequence>
<organism evidence="1">
    <name type="scientific">viral metagenome</name>
    <dbReference type="NCBI Taxonomy" id="1070528"/>
    <lineage>
        <taxon>unclassified sequences</taxon>
        <taxon>metagenomes</taxon>
        <taxon>organismal metagenomes</taxon>
    </lineage>
</organism>
<dbReference type="EMBL" id="MN740414">
    <property type="protein sequence ID" value="QHU05438.1"/>
    <property type="molecule type" value="Genomic_DNA"/>
</dbReference>
<name>A0A6C0JNI6_9ZZZZ</name>
<protein>
    <submittedName>
        <fullName evidence="1">Uncharacterized protein</fullName>
    </submittedName>
</protein>
<proteinExistence type="predicted"/>